<name>A0A495JTK8_9ACTN</name>
<sequence length="110" mass="11360">MNFVHMETTATAGAMDGIETAGREFGNAWSTLKGRIAADEAGIGSGQLAQAFLPRYQPDPVNSTADELSDAFLGRASVGRQCVEDYLAADRFGASGFGTATDLATRGPGG</sequence>
<dbReference type="AlphaFoldDB" id="A0A495JTK8"/>
<dbReference type="OrthoDB" id="3688207at2"/>
<dbReference type="Proteomes" id="UP000277671">
    <property type="component" value="Unassembled WGS sequence"/>
</dbReference>
<evidence type="ECO:0000313" key="2">
    <source>
        <dbReference type="Proteomes" id="UP000277671"/>
    </source>
</evidence>
<comment type="caution">
    <text evidence="1">The sequence shown here is derived from an EMBL/GenBank/DDBJ whole genome shotgun (WGS) entry which is preliminary data.</text>
</comment>
<dbReference type="EMBL" id="RBKT01000001">
    <property type="protein sequence ID" value="RKR91878.1"/>
    <property type="molecule type" value="Genomic_DNA"/>
</dbReference>
<gene>
    <name evidence="1" type="ORF">BDK92_6306</name>
</gene>
<protein>
    <recommendedName>
        <fullName evidence="3">Excreted virulence factor EspC (Type VII ESX diderm)</fullName>
    </recommendedName>
</protein>
<accession>A0A495JTK8</accession>
<evidence type="ECO:0008006" key="3">
    <source>
        <dbReference type="Google" id="ProtNLM"/>
    </source>
</evidence>
<reference evidence="1 2" key="1">
    <citation type="submission" date="2018-10" db="EMBL/GenBank/DDBJ databases">
        <title>Sequencing the genomes of 1000 actinobacteria strains.</title>
        <authorList>
            <person name="Klenk H.-P."/>
        </authorList>
    </citation>
    <scope>NUCLEOTIDE SEQUENCE [LARGE SCALE GENOMIC DNA]</scope>
    <source>
        <strain evidence="1 2">DSM 45175</strain>
    </source>
</reference>
<evidence type="ECO:0000313" key="1">
    <source>
        <dbReference type="EMBL" id="RKR91878.1"/>
    </source>
</evidence>
<dbReference type="RefSeq" id="WP_121159974.1">
    <property type="nucleotide sequence ID" value="NZ_RBKT01000001.1"/>
</dbReference>
<keyword evidence="2" id="KW-1185">Reference proteome</keyword>
<organism evidence="1 2">
    <name type="scientific">Micromonospora pisi</name>
    <dbReference type="NCBI Taxonomy" id="589240"/>
    <lineage>
        <taxon>Bacteria</taxon>
        <taxon>Bacillati</taxon>
        <taxon>Actinomycetota</taxon>
        <taxon>Actinomycetes</taxon>
        <taxon>Micromonosporales</taxon>
        <taxon>Micromonosporaceae</taxon>
        <taxon>Micromonospora</taxon>
    </lineage>
</organism>
<proteinExistence type="predicted"/>